<organism evidence="1 2">
    <name type="scientific">Sphingomonas floccifaciens</name>
    <dbReference type="NCBI Taxonomy" id="1844115"/>
    <lineage>
        <taxon>Bacteria</taxon>
        <taxon>Pseudomonadati</taxon>
        <taxon>Pseudomonadota</taxon>
        <taxon>Alphaproteobacteria</taxon>
        <taxon>Sphingomonadales</taxon>
        <taxon>Sphingomonadaceae</taxon>
        <taxon>Sphingomonas</taxon>
    </lineage>
</organism>
<name>A0ABW4NE58_9SPHN</name>
<evidence type="ECO:0000313" key="1">
    <source>
        <dbReference type="EMBL" id="MFD1788382.1"/>
    </source>
</evidence>
<protein>
    <submittedName>
        <fullName evidence="1">Coq4 family protein</fullName>
    </submittedName>
</protein>
<dbReference type="Proteomes" id="UP001597283">
    <property type="component" value="Unassembled WGS sequence"/>
</dbReference>
<dbReference type="PANTHER" id="PTHR12922">
    <property type="entry name" value="UBIQUINONE BIOSYNTHESIS PROTEIN"/>
    <property type="match status" value="1"/>
</dbReference>
<dbReference type="Pfam" id="PF05019">
    <property type="entry name" value="Coq4"/>
    <property type="match status" value="1"/>
</dbReference>
<accession>A0ABW4NE58</accession>
<dbReference type="PANTHER" id="PTHR12922:SF7">
    <property type="entry name" value="UBIQUINONE BIOSYNTHESIS PROTEIN COQ4 HOMOLOG, MITOCHONDRIAL"/>
    <property type="match status" value="1"/>
</dbReference>
<evidence type="ECO:0000313" key="2">
    <source>
        <dbReference type="Proteomes" id="UP001597283"/>
    </source>
</evidence>
<sequence length="265" mass="29234">MASKAIEYPGQARTSANVAPYNPGKPLKRDWRSAWRALRKLMANGDDTVQVFRIMRALNADASQKGYRKLIGTRDGGRIAYERVELAEKFSDRAWLDSLPDGTVGAAYRAFLDRTGFSAAGLADISVTDYDPDAVVVEHPYTWFGRRERDMHDIWHTLTGYTAEEHLGELCLVAFSYAQTGGLGWAAIAGMGALKSLSTTKSTAVLRAVLEGYRHGKRAKWLSGEDYVTLLAEPLEAARRRLGIAEPVRYHKAQAMLAAKGVQAI</sequence>
<dbReference type="InterPro" id="IPR007715">
    <property type="entry name" value="Coq4"/>
</dbReference>
<gene>
    <name evidence="1" type="ORF">ACFSC3_12445</name>
</gene>
<dbReference type="RefSeq" id="WP_380940767.1">
    <property type="nucleotide sequence ID" value="NZ_JBHUFC010000003.1"/>
</dbReference>
<comment type="caution">
    <text evidence="1">The sequence shown here is derived from an EMBL/GenBank/DDBJ whole genome shotgun (WGS) entry which is preliminary data.</text>
</comment>
<reference evidence="2" key="1">
    <citation type="journal article" date="2019" name="Int. J. Syst. Evol. Microbiol.">
        <title>The Global Catalogue of Microorganisms (GCM) 10K type strain sequencing project: providing services to taxonomists for standard genome sequencing and annotation.</title>
        <authorList>
            <consortium name="The Broad Institute Genomics Platform"/>
            <consortium name="The Broad Institute Genome Sequencing Center for Infectious Disease"/>
            <person name="Wu L."/>
            <person name="Ma J."/>
        </authorList>
    </citation>
    <scope>NUCLEOTIDE SEQUENCE [LARGE SCALE GENOMIC DNA]</scope>
    <source>
        <strain evidence="2">Q85</strain>
    </source>
</reference>
<dbReference type="EMBL" id="JBHUFC010000003">
    <property type="protein sequence ID" value="MFD1788382.1"/>
    <property type="molecule type" value="Genomic_DNA"/>
</dbReference>
<keyword evidence="2" id="KW-1185">Reference proteome</keyword>
<proteinExistence type="predicted"/>